<dbReference type="Gene3D" id="3.10.110.10">
    <property type="entry name" value="Ubiquitin Conjugating Enzyme"/>
    <property type="match status" value="1"/>
</dbReference>
<dbReference type="PANTHER" id="PTHR19229:SF36">
    <property type="entry name" value="ATP-BINDING CASSETTE SUB-FAMILY A MEMBER 2"/>
    <property type="match status" value="1"/>
</dbReference>
<keyword evidence="4" id="KW-0067">ATP-binding</keyword>
<keyword evidence="3" id="KW-0547">Nucleotide-binding</keyword>
<dbReference type="CDD" id="cd23812">
    <property type="entry name" value="UBCc_ScPEX4-like"/>
    <property type="match status" value="1"/>
</dbReference>
<dbReference type="PROSITE" id="PS50127">
    <property type="entry name" value="UBC_2"/>
    <property type="match status" value="1"/>
</dbReference>
<dbReference type="InterPro" id="IPR017871">
    <property type="entry name" value="ABC_transporter-like_CS"/>
</dbReference>
<dbReference type="Pfam" id="PF00179">
    <property type="entry name" value="UQ_con"/>
    <property type="match status" value="1"/>
</dbReference>
<dbReference type="SMART" id="SM00382">
    <property type="entry name" value="AAA"/>
    <property type="match status" value="2"/>
</dbReference>
<keyword evidence="2" id="KW-0677">Repeat</keyword>
<feature type="transmembrane region" description="Helical" evidence="6">
    <location>
        <begin position="408"/>
        <end position="431"/>
    </location>
</feature>
<feature type="transmembrane region" description="Helical" evidence="6">
    <location>
        <begin position="1085"/>
        <end position="1109"/>
    </location>
</feature>
<dbReference type="InterPro" id="IPR003593">
    <property type="entry name" value="AAA+_ATPase"/>
</dbReference>
<feature type="domain" description="ABC transporter" evidence="8">
    <location>
        <begin position="456"/>
        <end position="692"/>
    </location>
</feature>
<dbReference type="Pfam" id="PF00005">
    <property type="entry name" value="ABC_tran"/>
    <property type="match status" value="2"/>
</dbReference>
<dbReference type="GO" id="GO:0140359">
    <property type="term" value="F:ABC-type transporter activity"/>
    <property type="evidence" value="ECO:0007669"/>
    <property type="project" value="InterPro"/>
</dbReference>
<dbReference type="FunFam" id="3.40.50.300:FF:001345">
    <property type="entry name" value="Related to ABC transporter"/>
    <property type="match status" value="1"/>
</dbReference>
<keyword evidence="10" id="KW-1185">Reference proteome</keyword>
<dbReference type="GO" id="GO:0005319">
    <property type="term" value="F:lipid transporter activity"/>
    <property type="evidence" value="ECO:0007669"/>
    <property type="project" value="TreeGrafter"/>
</dbReference>
<accession>A0A4U0TPW4</accession>
<feature type="transmembrane region" description="Helical" evidence="6">
    <location>
        <begin position="1121"/>
        <end position="1143"/>
    </location>
</feature>
<dbReference type="SUPFAM" id="SSF54495">
    <property type="entry name" value="UBC-like"/>
    <property type="match status" value="1"/>
</dbReference>
<evidence type="ECO:0000259" key="8">
    <source>
        <dbReference type="PROSITE" id="PS50893"/>
    </source>
</evidence>
<feature type="transmembrane region" description="Helical" evidence="6">
    <location>
        <begin position="339"/>
        <end position="358"/>
    </location>
</feature>
<evidence type="ECO:0000256" key="4">
    <source>
        <dbReference type="ARBA" id="ARBA00022840"/>
    </source>
</evidence>
<evidence type="ECO:0000256" key="3">
    <source>
        <dbReference type="ARBA" id="ARBA00022741"/>
    </source>
</evidence>
<feature type="transmembrane region" description="Helical" evidence="6">
    <location>
        <begin position="313"/>
        <end position="333"/>
    </location>
</feature>
<feature type="domain" description="ABC transporter" evidence="8">
    <location>
        <begin position="1229"/>
        <end position="1456"/>
    </location>
</feature>
<feature type="region of interest" description="Disordered" evidence="5">
    <location>
        <begin position="765"/>
        <end position="790"/>
    </location>
</feature>
<dbReference type="PANTHER" id="PTHR19229">
    <property type="entry name" value="ATP-BINDING CASSETTE TRANSPORTER SUBFAMILY A ABCA"/>
    <property type="match status" value="1"/>
</dbReference>
<dbReference type="Proteomes" id="UP000308549">
    <property type="component" value="Unassembled WGS sequence"/>
</dbReference>
<evidence type="ECO:0000256" key="5">
    <source>
        <dbReference type="SAM" id="MobiDB-lite"/>
    </source>
</evidence>
<feature type="transmembrane region" description="Helical" evidence="6">
    <location>
        <begin position="821"/>
        <end position="842"/>
    </location>
</feature>
<reference evidence="9 10" key="1">
    <citation type="submission" date="2017-03" db="EMBL/GenBank/DDBJ databases">
        <title>Genomes of endolithic fungi from Antarctica.</title>
        <authorList>
            <person name="Coleine C."/>
            <person name="Masonjones S."/>
            <person name="Stajich J.E."/>
        </authorList>
    </citation>
    <scope>NUCLEOTIDE SEQUENCE [LARGE SCALE GENOMIC DNA]</scope>
    <source>
        <strain evidence="9 10">CCFEE 6315</strain>
    </source>
</reference>
<organism evidence="9 10">
    <name type="scientific">Salinomyces thailandicus</name>
    <dbReference type="NCBI Taxonomy" id="706561"/>
    <lineage>
        <taxon>Eukaryota</taxon>
        <taxon>Fungi</taxon>
        <taxon>Dikarya</taxon>
        <taxon>Ascomycota</taxon>
        <taxon>Pezizomycotina</taxon>
        <taxon>Dothideomycetes</taxon>
        <taxon>Dothideomycetidae</taxon>
        <taxon>Mycosphaerellales</taxon>
        <taxon>Teratosphaeriaceae</taxon>
        <taxon>Salinomyces</taxon>
    </lineage>
</organism>
<dbReference type="InterPro" id="IPR016135">
    <property type="entry name" value="UBQ-conjugating_enzyme/RWD"/>
</dbReference>
<feature type="transmembrane region" description="Helical" evidence="6">
    <location>
        <begin position="1020"/>
        <end position="1051"/>
    </location>
</feature>
<evidence type="ECO:0008006" key="11">
    <source>
        <dbReference type="Google" id="ProtNLM"/>
    </source>
</evidence>
<evidence type="ECO:0000259" key="7">
    <source>
        <dbReference type="PROSITE" id="PS50127"/>
    </source>
</evidence>
<protein>
    <recommendedName>
        <fullName evidence="11">ABC transporter</fullName>
    </recommendedName>
</protein>
<evidence type="ECO:0000256" key="2">
    <source>
        <dbReference type="ARBA" id="ARBA00022737"/>
    </source>
</evidence>
<dbReference type="OrthoDB" id="8061355at2759"/>
<sequence>MGFIRQTWTLCEKTLRIVFWRHMLGTLIRALIAPVIFMFIISYAKNFFVPPSEFGIGAARPLRTLSEAFESSSGGRDTVVFINSGFTGGDISTIIDQLSQPAQAQGFEVQTVESQDRLLEICPSTIRGVSTCFAAVQFYSSPTEGEDGMWNYTIRADGALGTNIYVNSRTNDPEIYVLPLQHAVDSEIARLNGTTLSDNVQEIPYTSKTAEQRARNITRLYMGTLVNILGVAYFIGIVGICYQLTGEMAKERELGMSQLIEAMMPNRQRWVPQAARLLAMHLAFDILYAPSWLIMGAIVATLNYSASNAGISIGYFILAGLALSSWSVAFASLFKKAQLSGITVTITSIILAIIVQVIPPLSTAAAVVLSLLFPPMNFTLWIIYMAYWQRQTLPAQLSQAAPEAPWRVAGWVFYLFCVIQIIVFPLLGAWIERTLFGTASKARTLRYGENEAHETVKISGISKLYPPNWWHRKIGSKLTKEPKQTVRAVDDVNISVLKGQILVLLGANGSGKSTTLDMLAGLQKPTSGTIEMDAAGGIGLCPQKNVLWEELTVLEHVKIFNRLKATALDSKDVMKELVVACDLEQKVNAFTGTLSGGQKRKCQMAMMLTGGSSLCMLDEVSSGLDPLSRRKIWDIILAERGKRSMILTTHFLDEADLLSDDITILSKGQKVAGGSAVELKARLGGGYRVRVYHEDAKPLPAEAEKIPKQVLYDQTVYQIPDSGAAARLIRLLESSGVRDYQVNGPTIEDVFLKLAEEVKLELDNDKVPKERAPSSSSDTPASDSNTEGEKGLRLVTGKHLSFFAQTWVLFRKRAIILMRNVWPYLAGLLIPIVAAGLVTLFLGNFGALTCSPADTGSNPEIEGLLLLAAGNDIPVGPPSNLPTQFLESVFPFLNSSVLHSVGSLQEFSQYIATNYRNVSPGGIFLGDAPTFAWRGNYGVNYAISAQNLLDVALTQIPIVTAYQAFVTPFSPDAGQSLQFILYFGLAMSVYPGFFALYPNRERLHHIRALHYSNGIRAQSVWAAYTLFDFIIVLIVSTLAIVIFTAAAGFWYAPGYMWFIFVLFGLSATLTGYVISLFTTSQLATFAFAAGGQCVFFLLYFISFMCIITYAPPPEIDRDLNIVTFTVGAFFPAANLLRTLLLTFNEFSILCDGQEIATYPGAWGVYGSCIAFLIIQSVVLMTVLIAFDSGWKPGFLARTKQREEDIEEVEEVDKEVFIETKRVEDSKDELRVLHASKTFGDNAAVQDVSFGVPKGEVFALLGPNGAGKSTTIGLIRGDTRPTGRQSDILIEEISIIARRAAARQNLGVCPQFDAMDQMTAIEHLRFYARARGVPDVEYNVEQVLQAVGLMPFKSRMAGKLSGGNKRKLSLGIALIGNPSVVILDEPSSGMDAASKRVMWRTLTSVSDGRALVLTTHSMEEADALADRAGIMAKKMLALGTADQLRKRHGDAYHVHLVHKDAPHTSNEDMEKIKSFIKTHFPGSETEDRVFHGQLRFSVPNDRTAIELTHEESKQLASTTKENGDTYHPSTGISALFAKLEADKEYLGFQYYSVSQATLDQVFLSIVNKHNIMEENYAKEHYRPPTKGEKVRKRVKGGLGLLLVPIHIGVRLDHIEDISYSFALSQDRVRSNAADDDAPTITKMAAKRLIKELAQYRKDPSPAISNLEPANDDDDLFNLHATLKGPEGTAYEGGHWDLVLTIPPSYPNTPPEIRFQTPICHANVHFKTGEICLDLLKASWTPAYGVVSALEAVQQLLGAGGEPDSPLNLDVARLVREGDLVGAEGLVRFYTRVFAMG</sequence>
<dbReference type="SMART" id="SM00212">
    <property type="entry name" value="UBCc"/>
    <property type="match status" value="1"/>
</dbReference>
<dbReference type="Gene3D" id="3.40.50.300">
    <property type="entry name" value="P-loop containing nucleotide triphosphate hydrolases"/>
    <property type="match status" value="2"/>
</dbReference>
<dbReference type="PROSITE" id="PS00211">
    <property type="entry name" value="ABC_TRANSPORTER_1"/>
    <property type="match status" value="1"/>
</dbReference>
<feature type="transmembrane region" description="Helical" evidence="6">
    <location>
        <begin position="23"/>
        <end position="44"/>
    </location>
</feature>
<evidence type="ECO:0000313" key="10">
    <source>
        <dbReference type="Proteomes" id="UP000308549"/>
    </source>
</evidence>
<keyword evidence="6" id="KW-0472">Membrane</keyword>
<feature type="transmembrane region" description="Helical" evidence="6">
    <location>
        <begin position="286"/>
        <end position="306"/>
    </location>
</feature>
<feature type="transmembrane region" description="Helical" evidence="6">
    <location>
        <begin position="1057"/>
        <end position="1078"/>
    </location>
</feature>
<keyword evidence="6" id="KW-0812">Transmembrane</keyword>
<evidence type="ECO:0000256" key="1">
    <source>
        <dbReference type="ARBA" id="ARBA00022448"/>
    </source>
</evidence>
<dbReference type="PROSITE" id="PS50893">
    <property type="entry name" value="ABC_TRANSPORTER_2"/>
    <property type="match status" value="2"/>
</dbReference>
<dbReference type="GO" id="GO:0016020">
    <property type="term" value="C:membrane"/>
    <property type="evidence" value="ECO:0007669"/>
    <property type="project" value="InterPro"/>
</dbReference>
<dbReference type="InterPro" id="IPR027417">
    <property type="entry name" value="P-loop_NTPase"/>
</dbReference>
<feature type="transmembrane region" description="Helical" evidence="6">
    <location>
        <begin position="979"/>
        <end position="999"/>
    </location>
</feature>
<dbReference type="CDD" id="cd03263">
    <property type="entry name" value="ABC_subfamily_A"/>
    <property type="match status" value="2"/>
</dbReference>
<comment type="caution">
    <text evidence="9">The sequence shown here is derived from an EMBL/GenBank/DDBJ whole genome shotgun (WGS) entry which is preliminary data.</text>
</comment>
<feature type="compositionally biased region" description="Low complexity" evidence="5">
    <location>
        <begin position="773"/>
        <end position="785"/>
    </location>
</feature>
<keyword evidence="6" id="KW-1133">Transmembrane helix</keyword>
<feature type="transmembrane region" description="Helical" evidence="6">
    <location>
        <begin position="220"/>
        <end position="245"/>
    </location>
</feature>
<feature type="transmembrane region" description="Helical" evidence="6">
    <location>
        <begin position="365"/>
        <end position="388"/>
    </location>
</feature>
<evidence type="ECO:0000313" key="9">
    <source>
        <dbReference type="EMBL" id="TKA24090.1"/>
    </source>
</evidence>
<dbReference type="EMBL" id="NAJL01000047">
    <property type="protein sequence ID" value="TKA24090.1"/>
    <property type="molecule type" value="Genomic_DNA"/>
</dbReference>
<feature type="domain" description="UBC core" evidence="7">
    <location>
        <begin position="1642"/>
        <end position="1794"/>
    </location>
</feature>
<name>A0A4U0TPW4_9PEZI</name>
<dbReference type="GO" id="GO:0005524">
    <property type="term" value="F:ATP binding"/>
    <property type="evidence" value="ECO:0007669"/>
    <property type="project" value="UniProtKB-KW"/>
</dbReference>
<keyword evidence="1" id="KW-0813">Transport</keyword>
<dbReference type="InterPro" id="IPR000608">
    <property type="entry name" value="UBC"/>
</dbReference>
<feature type="transmembrane region" description="Helical" evidence="6">
    <location>
        <begin position="1164"/>
        <end position="1186"/>
    </location>
</feature>
<evidence type="ECO:0000256" key="6">
    <source>
        <dbReference type="SAM" id="Phobius"/>
    </source>
</evidence>
<dbReference type="InterPro" id="IPR003439">
    <property type="entry name" value="ABC_transporter-like_ATP-bd"/>
</dbReference>
<proteinExistence type="predicted"/>
<dbReference type="SUPFAM" id="SSF52540">
    <property type="entry name" value="P-loop containing nucleoside triphosphate hydrolases"/>
    <property type="match status" value="2"/>
</dbReference>
<gene>
    <name evidence="9" type="ORF">B0A50_06830</name>
</gene>
<dbReference type="InterPro" id="IPR026082">
    <property type="entry name" value="ABCA"/>
</dbReference>
<dbReference type="GO" id="GO:0016887">
    <property type="term" value="F:ATP hydrolysis activity"/>
    <property type="evidence" value="ECO:0007669"/>
    <property type="project" value="InterPro"/>
</dbReference>